<dbReference type="AlphaFoldDB" id="A0A8J7NJP9"/>
<dbReference type="EMBL" id="JAAWVO010017109">
    <property type="protein sequence ID" value="MBN3314757.1"/>
    <property type="molecule type" value="Genomic_DNA"/>
</dbReference>
<evidence type="ECO:0000256" key="10">
    <source>
        <dbReference type="ARBA" id="ARBA00047525"/>
    </source>
</evidence>
<dbReference type="PANTHER" id="PTHR10434:SF65">
    <property type="entry name" value="1-ACYL-SN-GLYCEROL-3-PHOSPHATE ACYLTRANSFERASE ALPHA"/>
    <property type="match status" value="1"/>
</dbReference>
<evidence type="ECO:0000256" key="16">
    <source>
        <dbReference type="ARBA" id="ARBA00049345"/>
    </source>
</evidence>
<dbReference type="SUPFAM" id="SSF69593">
    <property type="entry name" value="Glycerol-3-phosphate (1)-acyltransferase"/>
    <property type="match status" value="1"/>
</dbReference>
<proteinExistence type="inferred from homology"/>
<feature type="non-terminal residue" evidence="21">
    <location>
        <position position="1"/>
    </location>
</feature>
<comment type="catalytic activity">
    <reaction evidence="18">
        <text>1-(9Z-octadecenoyl)-sn-glycero-3-phosphate + (9Z)-octadecenoyl-CoA = 1,2-di-(9Z-octadecenoyl)-sn-glycero-3-phosphate + CoA</text>
        <dbReference type="Rhea" id="RHEA:37131"/>
        <dbReference type="ChEBI" id="CHEBI:57287"/>
        <dbReference type="ChEBI" id="CHEBI:57387"/>
        <dbReference type="ChEBI" id="CHEBI:74544"/>
        <dbReference type="ChEBI" id="CHEBI:74546"/>
    </reaction>
    <physiologicalReaction direction="left-to-right" evidence="18">
        <dbReference type="Rhea" id="RHEA:37132"/>
    </physiologicalReaction>
</comment>
<dbReference type="GO" id="GO:0006654">
    <property type="term" value="P:phosphatidic acid biosynthetic process"/>
    <property type="evidence" value="ECO:0007669"/>
    <property type="project" value="TreeGrafter"/>
</dbReference>
<gene>
    <name evidence="21" type="primary">Agpat1_1</name>
    <name evidence="21" type="ORF">GTO95_0016388</name>
</gene>
<evidence type="ECO:0000256" key="4">
    <source>
        <dbReference type="ARBA" id="ARBA00001783"/>
    </source>
</evidence>
<keyword evidence="19" id="KW-0444">Lipid biosynthesis</keyword>
<evidence type="ECO:0000256" key="6">
    <source>
        <dbReference type="ARBA" id="ARBA00004728"/>
    </source>
</evidence>
<evidence type="ECO:0000256" key="14">
    <source>
        <dbReference type="ARBA" id="ARBA00048956"/>
    </source>
</evidence>
<comment type="catalytic activity">
    <reaction evidence="10">
        <text>1-hexadecanoyl-sn-glycero-3-phosphate + (9Z)-octadecenoyl-CoA = 1-hexadecanoyl-2-(9Z-octadecenoyl)-sn-glycero-3-phosphate + CoA</text>
        <dbReference type="Rhea" id="RHEA:33187"/>
        <dbReference type="ChEBI" id="CHEBI:57287"/>
        <dbReference type="ChEBI" id="CHEBI:57387"/>
        <dbReference type="ChEBI" id="CHEBI:57518"/>
        <dbReference type="ChEBI" id="CHEBI:64839"/>
    </reaction>
    <physiologicalReaction direction="left-to-right" evidence="10">
        <dbReference type="Rhea" id="RHEA:33188"/>
    </physiologicalReaction>
</comment>
<evidence type="ECO:0000256" key="11">
    <source>
        <dbReference type="ARBA" id="ARBA00047814"/>
    </source>
</evidence>
<evidence type="ECO:0000256" key="2">
    <source>
        <dbReference type="ARBA" id="ARBA00000300"/>
    </source>
</evidence>
<keyword evidence="19" id="KW-0443">Lipid metabolism</keyword>
<evidence type="ECO:0000256" key="7">
    <source>
        <dbReference type="ARBA" id="ARBA00008655"/>
    </source>
</evidence>
<comment type="catalytic activity">
    <reaction evidence="1">
        <text>(11Z)-octadecenoyl-CoA + 1-(9Z-octadecenoyl)-sn-glycero-3-phosphate = 1-(9Z)-octadecenoyl-2-(11Z)-octadecenoyl-sn-glycero-3-phosphate + CoA</text>
        <dbReference type="Rhea" id="RHEA:37603"/>
        <dbReference type="ChEBI" id="CHEBI:57287"/>
        <dbReference type="ChEBI" id="CHEBI:74544"/>
        <dbReference type="ChEBI" id="CHEBI:75121"/>
        <dbReference type="ChEBI" id="CHEBI:75122"/>
    </reaction>
    <physiologicalReaction direction="left-to-right" evidence="1">
        <dbReference type="Rhea" id="RHEA:37604"/>
    </physiologicalReaction>
</comment>
<evidence type="ECO:0000256" key="13">
    <source>
        <dbReference type="ARBA" id="ARBA00048293"/>
    </source>
</evidence>
<evidence type="ECO:0000256" key="12">
    <source>
        <dbReference type="ARBA" id="ARBA00048105"/>
    </source>
</evidence>
<reference evidence="21" key="1">
    <citation type="journal article" date="2021" name="Cell">
        <title>Tracing the genetic footprints of vertebrate landing in non-teleost ray-finned fishes.</title>
        <authorList>
            <person name="Bi X."/>
            <person name="Wang K."/>
            <person name="Yang L."/>
            <person name="Pan H."/>
            <person name="Jiang H."/>
            <person name="Wei Q."/>
            <person name="Fang M."/>
            <person name="Yu H."/>
            <person name="Zhu C."/>
            <person name="Cai Y."/>
            <person name="He Y."/>
            <person name="Gan X."/>
            <person name="Zeng H."/>
            <person name="Yu D."/>
            <person name="Zhu Y."/>
            <person name="Jiang H."/>
            <person name="Qiu Q."/>
            <person name="Yang H."/>
            <person name="Zhang Y.E."/>
            <person name="Wang W."/>
            <person name="Zhu M."/>
            <person name="He S."/>
            <person name="Zhang G."/>
        </authorList>
    </citation>
    <scope>NUCLEOTIDE SEQUENCE</scope>
    <source>
        <strain evidence="21">Allg_001</strain>
    </source>
</reference>
<comment type="catalytic activity">
    <reaction evidence="12">
        <text>1-(6Z,9Z,12Z-octadecatrienoyl)-sn-glycero-3-phosphate + (9Z)-octadecenoyl-CoA = (6Z,9Z,12Z)-octadecatrienoyl-2-(9Z)-octadecenoyl-sn-glycero-3-phosphate + CoA</text>
        <dbReference type="Rhea" id="RHEA:37179"/>
        <dbReference type="ChEBI" id="CHEBI:57287"/>
        <dbReference type="ChEBI" id="CHEBI:57387"/>
        <dbReference type="ChEBI" id="CHEBI:74581"/>
        <dbReference type="ChEBI" id="CHEBI:74582"/>
    </reaction>
    <physiologicalReaction direction="left-to-right" evidence="12">
        <dbReference type="Rhea" id="RHEA:37180"/>
    </physiologicalReaction>
</comment>
<keyword evidence="22" id="KW-1185">Reference proteome</keyword>
<keyword evidence="19" id="KW-1208">Phospholipid metabolism</keyword>
<evidence type="ECO:0000313" key="21">
    <source>
        <dbReference type="EMBL" id="MBN3314757.1"/>
    </source>
</evidence>
<accession>A0A8J7NJP9</accession>
<evidence type="ECO:0000256" key="9">
    <source>
        <dbReference type="ARBA" id="ARBA00023315"/>
    </source>
</evidence>
<comment type="catalytic activity">
    <reaction evidence="14">
        <text>heptadecanoyl-CoA + 1-(9Z-octadecenoyl)-sn-glycero-3-phosphate = 1-(9Z)-octadecenoyl-2-heptadecanoyl-sn-glycero-3-phosphate + CoA</text>
        <dbReference type="Rhea" id="RHEA:37155"/>
        <dbReference type="ChEBI" id="CHEBI:57287"/>
        <dbReference type="ChEBI" id="CHEBI:74307"/>
        <dbReference type="ChEBI" id="CHEBI:74544"/>
        <dbReference type="ChEBI" id="CHEBI:74558"/>
    </reaction>
    <physiologicalReaction direction="left-to-right" evidence="14">
        <dbReference type="Rhea" id="RHEA:37156"/>
    </physiologicalReaction>
</comment>
<dbReference type="CDD" id="cd07989">
    <property type="entry name" value="LPLAT_AGPAT-like"/>
    <property type="match status" value="1"/>
</dbReference>
<evidence type="ECO:0000256" key="15">
    <source>
        <dbReference type="ARBA" id="ARBA00048973"/>
    </source>
</evidence>
<dbReference type="GO" id="GO:0003841">
    <property type="term" value="F:1-acylglycerol-3-phosphate O-acyltransferase activity"/>
    <property type="evidence" value="ECO:0007669"/>
    <property type="project" value="UniProtKB-UniRule"/>
</dbReference>
<dbReference type="GO" id="GO:0005783">
    <property type="term" value="C:endoplasmic reticulum"/>
    <property type="evidence" value="ECO:0007669"/>
    <property type="project" value="TreeGrafter"/>
</dbReference>
<dbReference type="Pfam" id="PF01553">
    <property type="entry name" value="Acyltransferase"/>
    <property type="match status" value="1"/>
</dbReference>
<comment type="catalytic activity">
    <reaction evidence="11">
        <text>1-tetradecanoyl-sn-glycerol 3-phosphate + (9Z)-octadecenoyl-CoA = 1-tetradecanoyl-2-(9Z)-octadecenoyl-sn-glycero-3-phosphate + CoA</text>
        <dbReference type="Rhea" id="RHEA:37187"/>
        <dbReference type="ChEBI" id="CHEBI:57287"/>
        <dbReference type="ChEBI" id="CHEBI:57387"/>
        <dbReference type="ChEBI" id="CHEBI:72683"/>
        <dbReference type="ChEBI" id="CHEBI:74586"/>
    </reaction>
    <physiologicalReaction direction="left-to-right" evidence="11">
        <dbReference type="Rhea" id="RHEA:37188"/>
    </physiologicalReaction>
</comment>
<comment type="catalytic activity">
    <reaction evidence="3">
        <text>1-(9Z-octadecenoyl)-sn-glycero-3-phosphate + hexadecanoyl-CoA = 1-(9Z)-octadecenoyl-2-hexadecanoyl-sn-glycero-3-phosphate + CoA</text>
        <dbReference type="Rhea" id="RHEA:37143"/>
        <dbReference type="ChEBI" id="CHEBI:57287"/>
        <dbReference type="ChEBI" id="CHEBI:57379"/>
        <dbReference type="ChEBI" id="CHEBI:74544"/>
        <dbReference type="ChEBI" id="CHEBI:74551"/>
    </reaction>
    <physiologicalReaction direction="left-to-right" evidence="3">
        <dbReference type="Rhea" id="RHEA:37144"/>
    </physiologicalReaction>
</comment>
<dbReference type="GO" id="GO:0016020">
    <property type="term" value="C:membrane"/>
    <property type="evidence" value="ECO:0007669"/>
    <property type="project" value="InterPro"/>
</dbReference>
<comment type="similarity">
    <text evidence="7 19">Belongs to the 1-acyl-sn-glycerol-3-phosphate acyltransferase family.</text>
</comment>
<dbReference type="EC" id="2.3.1.51" evidence="19"/>
<dbReference type="SMART" id="SM00563">
    <property type="entry name" value="PlsC"/>
    <property type="match status" value="1"/>
</dbReference>
<comment type="pathway">
    <text evidence="6">Phospholipid metabolism; CDP-diacylglycerol biosynthesis; CDP-diacylglycerol from sn-glycerol 3-phosphate: step 2/3.</text>
</comment>
<comment type="catalytic activity">
    <reaction evidence="13">
        <text>1-(9Z,12Z,15Z)-octadecatrienoyl-sn-glycero-3-phosphate + (9Z)-octadecenoyl-CoA = 1-(9Z,12Z,15Z)-octadecatrienoyl-2-(9Z)-octadecenoyl-sn-glycero-3-phosphate + CoA</text>
        <dbReference type="Rhea" id="RHEA:37139"/>
        <dbReference type="ChEBI" id="CHEBI:57287"/>
        <dbReference type="ChEBI" id="CHEBI:57387"/>
        <dbReference type="ChEBI" id="CHEBI:74549"/>
        <dbReference type="ChEBI" id="CHEBI:74550"/>
    </reaction>
    <physiologicalReaction direction="left-to-right" evidence="13">
        <dbReference type="Rhea" id="RHEA:37140"/>
    </physiologicalReaction>
</comment>
<comment type="catalytic activity">
    <reaction evidence="15">
        <text>pentadecanoyl-CoA + 1-(9Z-octadecenoyl)-sn-glycero-3-phosphate = 1-(9Z)-octadecenoyl-2-pentadecanoyl-sn-glycero-3-phosphate + CoA</text>
        <dbReference type="Rhea" id="RHEA:37175"/>
        <dbReference type="ChEBI" id="CHEBI:57287"/>
        <dbReference type="ChEBI" id="CHEBI:74309"/>
        <dbReference type="ChEBI" id="CHEBI:74544"/>
        <dbReference type="ChEBI" id="CHEBI:74578"/>
    </reaction>
    <physiologicalReaction direction="left-to-right" evidence="15">
        <dbReference type="Rhea" id="RHEA:37176"/>
    </physiologicalReaction>
</comment>
<keyword evidence="9 19" id="KW-0012">Acyltransferase</keyword>
<evidence type="ECO:0000256" key="5">
    <source>
        <dbReference type="ARBA" id="ARBA00004086"/>
    </source>
</evidence>
<comment type="catalytic activity">
    <reaction evidence="2">
        <text>a 1-acyl-sn-glycero-3-phosphate + an acyl-CoA = a 1,2-diacyl-sn-glycero-3-phosphate + CoA</text>
        <dbReference type="Rhea" id="RHEA:19709"/>
        <dbReference type="ChEBI" id="CHEBI:57287"/>
        <dbReference type="ChEBI" id="CHEBI:57970"/>
        <dbReference type="ChEBI" id="CHEBI:58342"/>
        <dbReference type="ChEBI" id="CHEBI:58608"/>
        <dbReference type="EC" id="2.3.1.51"/>
    </reaction>
    <physiologicalReaction direction="left-to-right" evidence="2">
        <dbReference type="Rhea" id="RHEA:19710"/>
    </physiologicalReaction>
</comment>
<feature type="domain" description="Phospholipid/glycerol acyltransferase" evidence="20">
    <location>
        <begin position="39"/>
        <end position="154"/>
    </location>
</feature>
<sequence>PSPSPSPRVLQFMLLHLKYLYRIRVEVTGWENFPQTGSYVVVSNHQSSLDLLGLMEVLPPRCVPVAKRELLYAGSAGLACWLAGVVFINRRKTDDAIEVLSDTAKGLLKEDVRVWIFPEGTRNHDGSMLPFKRGAFHLAVQAQVPIVPVVMSSYKDFYDKKQKKFNKGMVFKISLPVQCSCTGVSSQCVCMNPSLSQGSVHVLECPVSVSV</sequence>
<evidence type="ECO:0000256" key="18">
    <source>
        <dbReference type="ARBA" id="ARBA00049561"/>
    </source>
</evidence>
<dbReference type="NCBIfam" id="TIGR00530">
    <property type="entry name" value="AGP_acyltrn"/>
    <property type="match status" value="1"/>
</dbReference>
<comment type="catalytic activity">
    <reaction evidence="4">
        <text>1-(9Z-octadecenoyl)-sn-glycero-3-phosphate + tetradecanoyl-CoA = 1-(9Z)-octadecenoyl-2-tetradecanoyl-sn-glycero-3-phosphate + CoA</text>
        <dbReference type="Rhea" id="RHEA:37171"/>
        <dbReference type="ChEBI" id="CHEBI:57287"/>
        <dbReference type="ChEBI" id="CHEBI:57385"/>
        <dbReference type="ChEBI" id="CHEBI:74544"/>
        <dbReference type="ChEBI" id="CHEBI:74579"/>
    </reaction>
    <physiologicalReaction direction="left-to-right" evidence="4">
        <dbReference type="Rhea" id="RHEA:37172"/>
    </physiologicalReaction>
</comment>
<comment type="catalytic activity">
    <reaction evidence="17">
        <text>1-eicosanoyl-sn-glycero-3-phosphate + (9Z)-octadecenoyl-CoA = 1-eicosanoyl-2-(9Z)-octadecenoyl-sn-glycero-3-phosphate + CoA</text>
        <dbReference type="Rhea" id="RHEA:37183"/>
        <dbReference type="ChEBI" id="CHEBI:57287"/>
        <dbReference type="ChEBI" id="CHEBI:57387"/>
        <dbReference type="ChEBI" id="CHEBI:74583"/>
        <dbReference type="ChEBI" id="CHEBI:74584"/>
    </reaction>
    <physiologicalReaction direction="left-to-right" evidence="17">
        <dbReference type="Rhea" id="RHEA:37184"/>
    </physiologicalReaction>
</comment>
<evidence type="ECO:0000256" key="3">
    <source>
        <dbReference type="ARBA" id="ARBA00000816"/>
    </source>
</evidence>
<evidence type="ECO:0000256" key="17">
    <source>
        <dbReference type="ARBA" id="ARBA00049491"/>
    </source>
</evidence>
<dbReference type="InterPro" id="IPR002123">
    <property type="entry name" value="Plipid/glycerol_acylTrfase"/>
</dbReference>
<evidence type="ECO:0000256" key="8">
    <source>
        <dbReference type="ARBA" id="ARBA00022679"/>
    </source>
</evidence>
<keyword evidence="19" id="KW-0594">Phospholipid biosynthesis</keyword>
<dbReference type="InterPro" id="IPR004552">
    <property type="entry name" value="AGP_acyltrans"/>
</dbReference>
<keyword evidence="8 19" id="KW-0808">Transferase</keyword>
<comment type="caution">
    <text evidence="21">The sequence shown here is derived from an EMBL/GenBank/DDBJ whole genome shotgun (WGS) entry which is preliminary data.</text>
</comment>
<evidence type="ECO:0000259" key="20">
    <source>
        <dbReference type="SMART" id="SM00563"/>
    </source>
</evidence>
<protein>
    <recommendedName>
        <fullName evidence="19">1-acyl-sn-glycerol-3-phosphate acyltransferase</fullName>
        <ecNumber evidence="19">2.3.1.51</ecNumber>
    </recommendedName>
</protein>
<feature type="non-terminal residue" evidence="21">
    <location>
        <position position="211"/>
    </location>
</feature>
<organism evidence="21 22">
    <name type="scientific">Atractosteus spatula</name>
    <name type="common">Alligator gar</name>
    <name type="synonym">Lepisosteus spatula</name>
    <dbReference type="NCBI Taxonomy" id="7917"/>
    <lineage>
        <taxon>Eukaryota</taxon>
        <taxon>Metazoa</taxon>
        <taxon>Chordata</taxon>
        <taxon>Craniata</taxon>
        <taxon>Vertebrata</taxon>
        <taxon>Euteleostomi</taxon>
        <taxon>Actinopterygii</taxon>
        <taxon>Neopterygii</taxon>
        <taxon>Holostei</taxon>
        <taxon>Semionotiformes</taxon>
        <taxon>Lepisosteidae</taxon>
        <taxon>Atractosteus</taxon>
    </lineage>
</organism>
<dbReference type="PANTHER" id="PTHR10434">
    <property type="entry name" value="1-ACYL-SN-GLYCEROL-3-PHOSPHATE ACYLTRANSFERASE"/>
    <property type="match status" value="1"/>
</dbReference>
<evidence type="ECO:0000256" key="1">
    <source>
        <dbReference type="ARBA" id="ARBA00000091"/>
    </source>
</evidence>
<dbReference type="Proteomes" id="UP000736164">
    <property type="component" value="Unassembled WGS sequence"/>
</dbReference>
<evidence type="ECO:0000256" key="19">
    <source>
        <dbReference type="RuleBase" id="RU361267"/>
    </source>
</evidence>
<comment type="catalytic activity">
    <reaction evidence="16">
        <text>1-(9Z-octadecenoyl)-sn-glycero-3-phosphate + (9Z,12Z)-octadecadienoyl-CoA = 1-(9Z)-octadecenoyl-2-(9Z,12Z)-octadecadienoyl-sn-glycero-3-phosphate + CoA</text>
        <dbReference type="Rhea" id="RHEA:37159"/>
        <dbReference type="ChEBI" id="CHEBI:57287"/>
        <dbReference type="ChEBI" id="CHEBI:57383"/>
        <dbReference type="ChEBI" id="CHEBI:74544"/>
        <dbReference type="ChEBI" id="CHEBI:74563"/>
    </reaction>
    <physiologicalReaction direction="left-to-right" evidence="16">
        <dbReference type="Rhea" id="RHEA:37160"/>
    </physiologicalReaction>
</comment>
<comment type="function">
    <text evidence="5">Converts 1-acyl-sn-glycerol-3-phosphate (lysophosphatidic acid or LPA) into 1,2-diacyl-sn-glycerol-3-phosphate (phosphatidic acid or PA) by incorporating an acyl moiety at the sn-2 position of the glycerol backbone.</text>
</comment>
<name>A0A8J7NJP9_ATRSP</name>
<evidence type="ECO:0000313" key="22">
    <source>
        <dbReference type="Proteomes" id="UP000736164"/>
    </source>
</evidence>
<comment type="domain">
    <text evidence="19">The HXXXXD motif is essential for acyltransferase activity and may constitute the binding site for the phosphate moiety of the glycerol-3-phosphate.</text>
</comment>